<dbReference type="EMBL" id="BMSV01000006">
    <property type="protein sequence ID" value="GGQ12965.1"/>
    <property type="molecule type" value="Genomic_DNA"/>
</dbReference>
<evidence type="ECO:0000313" key="3">
    <source>
        <dbReference type="EMBL" id="GGQ12965.1"/>
    </source>
</evidence>
<evidence type="ECO:0000259" key="2">
    <source>
        <dbReference type="Pfam" id="PF00768"/>
    </source>
</evidence>
<feature type="region of interest" description="Disordered" evidence="1">
    <location>
        <begin position="344"/>
        <end position="437"/>
    </location>
</feature>
<name>A0A918B0Z2_9ACTN</name>
<feature type="compositionally biased region" description="Low complexity" evidence="1">
    <location>
        <begin position="404"/>
        <end position="432"/>
    </location>
</feature>
<proteinExistence type="predicted"/>
<feature type="compositionally biased region" description="Low complexity" evidence="1">
    <location>
        <begin position="353"/>
        <end position="396"/>
    </location>
</feature>
<dbReference type="RefSeq" id="WP_189534764.1">
    <property type="nucleotide sequence ID" value="NZ_BMSV01000006.1"/>
</dbReference>
<gene>
    <name evidence="3" type="ORF">GCM10010249_34620</name>
</gene>
<evidence type="ECO:0000256" key="1">
    <source>
        <dbReference type="SAM" id="MobiDB-lite"/>
    </source>
</evidence>
<dbReference type="Gene3D" id="3.40.710.10">
    <property type="entry name" value="DD-peptidase/beta-lactamase superfamily"/>
    <property type="match status" value="1"/>
</dbReference>
<protein>
    <recommendedName>
        <fullName evidence="2">Peptidase S11 D-alanyl-D-alanine carboxypeptidase A N-terminal domain-containing protein</fullName>
    </recommendedName>
</protein>
<dbReference type="InterPro" id="IPR012338">
    <property type="entry name" value="Beta-lactam/transpept-like"/>
</dbReference>
<dbReference type="Proteomes" id="UP000654123">
    <property type="component" value="Unassembled WGS sequence"/>
</dbReference>
<dbReference type="GO" id="GO:0006508">
    <property type="term" value="P:proteolysis"/>
    <property type="evidence" value="ECO:0007669"/>
    <property type="project" value="InterPro"/>
</dbReference>
<organism evidence="3 4">
    <name type="scientific">Streptomyces roseolilacinus</name>
    <dbReference type="NCBI Taxonomy" id="66904"/>
    <lineage>
        <taxon>Bacteria</taxon>
        <taxon>Bacillati</taxon>
        <taxon>Actinomycetota</taxon>
        <taxon>Actinomycetes</taxon>
        <taxon>Kitasatosporales</taxon>
        <taxon>Streptomycetaceae</taxon>
        <taxon>Streptomyces</taxon>
    </lineage>
</organism>
<dbReference type="InterPro" id="IPR001967">
    <property type="entry name" value="Peptidase_S11_N"/>
</dbReference>
<comment type="caution">
    <text evidence="3">The sequence shown here is derived from an EMBL/GenBank/DDBJ whole genome shotgun (WGS) entry which is preliminary data.</text>
</comment>
<feature type="domain" description="Peptidase S11 D-alanyl-D-alanine carboxypeptidase A N-terminal" evidence="2">
    <location>
        <begin position="71"/>
        <end position="301"/>
    </location>
</feature>
<sequence>MIVSSSARLASGPVALLLLVLLLPLLVLSSAVSSAAPRPGEPMPPRPGARVDPALLHRSGTQVRLPPGAAPPPALSARSWLVADAGSGDVLAARDAHKRLPPASTLKALFALTVLPRLSQTARHTVSERELTGIGEGSSLVGVKEDVTYQVADLWRGVFLHSGNDAVHVLAGLNGGWEATARQMEATARTLGAFDTEVVSPDGYDAPGQVSSAYDLAVFGREGLRDPDFARYCALPYATFPADGWSYGIRNTNRLLTGEDGVARYPGVLGVKNGYTSRAGHTLIAAARRGGRTLVVTVMNPRSGGGSAVYEEARALLDWGFGPGAKARPVGSLLPPAAAMQVSSAAGTPTAPEPGRAAVAGRAPGRTPGAAPASASAPAPGAASASAPRGTSAAGPAAPPPARGTPARSTAPSGDVSGAPGPAAARPAAAGAAGTGGGPPPDPLVPVLLVGSACVAAATLWTARRRTVR</sequence>
<keyword evidence="4" id="KW-1185">Reference proteome</keyword>
<dbReference type="SUPFAM" id="SSF56601">
    <property type="entry name" value="beta-lactamase/transpeptidase-like"/>
    <property type="match status" value="1"/>
</dbReference>
<accession>A0A918B0Z2</accession>
<dbReference type="GO" id="GO:0009002">
    <property type="term" value="F:serine-type D-Ala-D-Ala carboxypeptidase activity"/>
    <property type="evidence" value="ECO:0007669"/>
    <property type="project" value="InterPro"/>
</dbReference>
<dbReference type="PANTHER" id="PTHR21581:SF33">
    <property type="entry name" value="D-ALANYL-D-ALANINE CARBOXYPEPTIDASE DACB"/>
    <property type="match status" value="1"/>
</dbReference>
<reference evidence="3" key="1">
    <citation type="journal article" date="2014" name="Int. J. Syst. Evol. Microbiol.">
        <title>Complete genome sequence of Corynebacterium casei LMG S-19264T (=DSM 44701T), isolated from a smear-ripened cheese.</title>
        <authorList>
            <consortium name="US DOE Joint Genome Institute (JGI-PGF)"/>
            <person name="Walter F."/>
            <person name="Albersmeier A."/>
            <person name="Kalinowski J."/>
            <person name="Ruckert C."/>
        </authorList>
    </citation>
    <scope>NUCLEOTIDE SEQUENCE</scope>
    <source>
        <strain evidence="3">JCM 4335</strain>
    </source>
</reference>
<evidence type="ECO:0000313" key="4">
    <source>
        <dbReference type="Proteomes" id="UP000654123"/>
    </source>
</evidence>
<dbReference type="PANTHER" id="PTHR21581">
    <property type="entry name" value="D-ALANYL-D-ALANINE CARBOXYPEPTIDASE"/>
    <property type="match status" value="1"/>
</dbReference>
<dbReference type="Pfam" id="PF00768">
    <property type="entry name" value="Peptidase_S11"/>
    <property type="match status" value="1"/>
</dbReference>
<dbReference type="AlphaFoldDB" id="A0A918B0Z2"/>
<reference evidence="3" key="2">
    <citation type="submission" date="2020-09" db="EMBL/GenBank/DDBJ databases">
        <authorList>
            <person name="Sun Q."/>
            <person name="Ohkuma M."/>
        </authorList>
    </citation>
    <scope>NUCLEOTIDE SEQUENCE</scope>
    <source>
        <strain evidence="3">JCM 4335</strain>
    </source>
</reference>